<dbReference type="GO" id="GO:0009258">
    <property type="term" value="P:10-formyltetrahydrofolate catabolic process"/>
    <property type="evidence" value="ECO:0007669"/>
    <property type="project" value="InterPro"/>
</dbReference>
<comment type="similarity">
    <text evidence="1">In the C-terminal section; belongs to the aldehyde dehydrogenase family. ALDH1L subfamily.</text>
</comment>
<keyword evidence="6" id="KW-0554">One-carbon metabolism</keyword>
<comment type="caution">
    <text evidence="17">The sequence shown here is derived from an EMBL/GenBank/DDBJ whole genome shotgun (WGS) entry which is preliminary data.</text>
</comment>
<feature type="binding site" evidence="11">
    <location>
        <position position="223"/>
    </location>
    <ligand>
        <name>(6R)-10-formyltetrahydrofolate</name>
        <dbReference type="ChEBI" id="CHEBI:195366"/>
    </ligand>
</feature>
<evidence type="ECO:0000256" key="14">
    <source>
        <dbReference type="PROSITE-ProRule" id="PRU10007"/>
    </source>
</evidence>
<evidence type="ECO:0000256" key="11">
    <source>
        <dbReference type="PIRSR" id="PIRSR036489-2"/>
    </source>
</evidence>
<dbReference type="OrthoDB" id="310895at2759"/>
<dbReference type="GO" id="GO:0016620">
    <property type="term" value="F:oxidoreductase activity, acting on the aldehyde or oxo group of donors, NAD or NADP as acceptor"/>
    <property type="evidence" value="ECO:0007669"/>
    <property type="project" value="InterPro"/>
</dbReference>
<dbReference type="PROSITE" id="PS00373">
    <property type="entry name" value="GART"/>
    <property type="match status" value="1"/>
</dbReference>
<keyword evidence="4" id="KW-0596">Phosphopantetheine</keyword>
<dbReference type="AlphaFoldDB" id="A0A6L2Q1A3"/>
<evidence type="ECO:0000256" key="1">
    <source>
        <dbReference type="ARBA" id="ARBA00007995"/>
    </source>
</evidence>
<dbReference type="InterPro" id="IPR002376">
    <property type="entry name" value="Formyl_transf_N"/>
</dbReference>
<keyword evidence="5" id="KW-0597">Phosphoprotein</keyword>
<feature type="active site" evidence="14">
    <location>
        <position position="761"/>
    </location>
</feature>
<dbReference type="InterPro" id="IPR036477">
    <property type="entry name" value="Formyl_transf_N_sf"/>
</dbReference>
<comment type="similarity">
    <text evidence="15">Belongs to the aldehyde dehydrogenase family.</text>
</comment>
<dbReference type="Gene3D" id="3.10.25.10">
    <property type="entry name" value="Formyl transferase, C-terminal domain"/>
    <property type="match status" value="1"/>
</dbReference>
<evidence type="ECO:0000256" key="2">
    <source>
        <dbReference type="ARBA" id="ARBA00010978"/>
    </source>
</evidence>
<feature type="domain" description="Carrier" evidence="16">
    <location>
        <begin position="409"/>
        <end position="483"/>
    </location>
</feature>
<keyword evidence="18" id="KW-1185">Reference proteome</keyword>
<evidence type="ECO:0000256" key="5">
    <source>
        <dbReference type="ARBA" id="ARBA00022553"/>
    </source>
</evidence>
<evidence type="ECO:0000256" key="12">
    <source>
        <dbReference type="PIRSR" id="PIRSR036489-3"/>
    </source>
</evidence>
<dbReference type="InterPro" id="IPR037022">
    <property type="entry name" value="Formyl_trans_C_sf"/>
</dbReference>
<dbReference type="PROSITE" id="PS50075">
    <property type="entry name" value="CARRIER"/>
    <property type="match status" value="1"/>
</dbReference>
<dbReference type="InterPro" id="IPR036736">
    <property type="entry name" value="ACP-like_sf"/>
</dbReference>
<dbReference type="PANTHER" id="PTHR11699">
    <property type="entry name" value="ALDEHYDE DEHYDROGENASE-RELATED"/>
    <property type="match status" value="1"/>
</dbReference>
<comment type="similarity">
    <text evidence="2">In the N-terminal section; belongs to the GART family.</text>
</comment>
<dbReference type="Pfam" id="PF00551">
    <property type="entry name" value="Formyl_trans_N"/>
    <property type="match status" value="1"/>
</dbReference>
<evidence type="ECO:0000256" key="4">
    <source>
        <dbReference type="ARBA" id="ARBA00022450"/>
    </source>
</evidence>
<dbReference type="InterPro" id="IPR011407">
    <property type="entry name" value="10_FTHF_DH"/>
</dbReference>
<dbReference type="PROSITE" id="PS00070">
    <property type="entry name" value="ALDEHYDE_DEHYDR_CYS"/>
    <property type="match status" value="1"/>
</dbReference>
<evidence type="ECO:0000256" key="8">
    <source>
        <dbReference type="ARBA" id="ARBA00023002"/>
    </source>
</evidence>
<feature type="active site" description="Proton donor" evidence="10">
    <location>
        <position position="795"/>
    </location>
</feature>
<dbReference type="InterPro" id="IPR011034">
    <property type="entry name" value="Formyl_transferase-like_C_sf"/>
</dbReference>
<protein>
    <recommendedName>
        <fullName evidence="3">formyltetrahydrofolate dehydrogenase</fullName>
        <ecNumber evidence="3">1.5.1.6</ecNumber>
    </recommendedName>
</protein>
<dbReference type="FunFam" id="3.40.50.170:FF:000002">
    <property type="entry name" value="10-formyltetrahydrofolate dehydrogenase"/>
    <property type="match status" value="1"/>
</dbReference>
<feature type="binding site" evidence="12">
    <location>
        <begin position="685"/>
        <end position="688"/>
    </location>
    <ligand>
        <name>NADP(+)</name>
        <dbReference type="ChEBI" id="CHEBI:58349"/>
    </ligand>
</feature>
<dbReference type="FunFam" id="3.10.25.10:FF:000002">
    <property type="entry name" value="10-formyltetrahydrofolate dehydrogenase"/>
    <property type="match status" value="1"/>
</dbReference>
<dbReference type="FunFam" id="3.40.605.10:FF:000050">
    <property type="entry name" value="Aldehyde dehydrogenase, mitochondrial"/>
    <property type="match status" value="1"/>
</dbReference>
<dbReference type="Gene3D" id="3.40.50.170">
    <property type="entry name" value="Formyl transferase, N-terminal domain"/>
    <property type="match status" value="1"/>
</dbReference>
<feature type="binding site" evidence="12">
    <location>
        <position position="845"/>
    </location>
    <ligand>
        <name>NADP(+)</name>
        <dbReference type="ChEBI" id="CHEBI:58349"/>
    </ligand>
</feature>
<dbReference type="FunFam" id="3.40.605.10:FF:000026">
    <property type="entry name" value="Aldehyde dehydrogenase, putative"/>
    <property type="match status" value="1"/>
</dbReference>
<dbReference type="Gene3D" id="3.40.309.10">
    <property type="entry name" value="Aldehyde Dehydrogenase, Chain A, domain 2"/>
    <property type="match status" value="1"/>
</dbReference>
<dbReference type="InterPro" id="IPR001555">
    <property type="entry name" value="GART_AS"/>
</dbReference>
<gene>
    <name evidence="17" type="ORF">Cfor_01626</name>
</gene>
<dbReference type="Pfam" id="PF00550">
    <property type="entry name" value="PP-binding"/>
    <property type="match status" value="1"/>
</dbReference>
<dbReference type="GO" id="GO:0005737">
    <property type="term" value="C:cytoplasm"/>
    <property type="evidence" value="ECO:0007669"/>
    <property type="project" value="InterPro"/>
</dbReference>
<dbReference type="InParanoid" id="A0A6L2Q1A3"/>
<dbReference type="InterPro" id="IPR016163">
    <property type="entry name" value="Ald_DH_C"/>
</dbReference>
<dbReference type="InterPro" id="IPR016162">
    <property type="entry name" value="Ald_DH_N"/>
</dbReference>
<feature type="site" description="Essential for catalytic activity" evidence="13">
    <location>
        <position position="223"/>
    </location>
</feature>
<dbReference type="GO" id="GO:0016155">
    <property type="term" value="F:formyltetrahydrofolate dehydrogenase activity"/>
    <property type="evidence" value="ECO:0007669"/>
    <property type="project" value="UniProtKB-EC"/>
</dbReference>
<accession>A0A6L2Q1A3</accession>
<evidence type="ECO:0000256" key="15">
    <source>
        <dbReference type="RuleBase" id="RU003345"/>
    </source>
</evidence>
<dbReference type="GO" id="GO:0006730">
    <property type="term" value="P:one-carbon metabolic process"/>
    <property type="evidence" value="ECO:0007669"/>
    <property type="project" value="UniProtKB-KW"/>
</dbReference>
<reference evidence="18" key="1">
    <citation type="submission" date="2020-01" db="EMBL/GenBank/DDBJ databases">
        <title>Draft genome sequence of the Termite Coptotermes fromosanus.</title>
        <authorList>
            <person name="Itakura S."/>
            <person name="Yosikawa Y."/>
            <person name="Umezawa K."/>
        </authorList>
    </citation>
    <scope>NUCLEOTIDE SEQUENCE [LARGE SCALE GENOMIC DNA]</scope>
</reference>
<name>A0A6L2Q1A3_COPFO</name>
<dbReference type="SUPFAM" id="SSF47336">
    <property type="entry name" value="ACP-like"/>
    <property type="match status" value="1"/>
</dbReference>
<dbReference type="EC" id="1.5.1.6" evidence="3"/>
<dbReference type="InterPro" id="IPR016161">
    <property type="entry name" value="Ald_DH/histidinol_DH"/>
</dbReference>
<evidence type="ECO:0000313" key="17">
    <source>
        <dbReference type="EMBL" id="GFG38566.1"/>
    </source>
</evidence>
<dbReference type="SUPFAM" id="SSF53328">
    <property type="entry name" value="Formyltransferase"/>
    <property type="match status" value="1"/>
</dbReference>
<keyword evidence="8 15" id="KW-0560">Oxidoreductase</keyword>
<dbReference type="Pfam" id="PF02911">
    <property type="entry name" value="Formyl_trans_C"/>
    <property type="match status" value="1"/>
</dbReference>
<evidence type="ECO:0000256" key="9">
    <source>
        <dbReference type="ARBA" id="ARBA00048239"/>
    </source>
</evidence>
<evidence type="ECO:0000256" key="10">
    <source>
        <dbReference type="PIRSR" id="PIRSR036489-1"/>
    </source>
</evidence>
<dbReference type="PIRSF" id="PIRSF036489">
    <property type="entry name" value="10-FTHFDH"/>
    <property type="match status" value="1"/>
</dbReference>
<evidence type="ECO:0000256" key="13">
    <source>
        <dbReference type="PIRSR" id="PIRSR036489-4"/>
    </source>
</evidence>
<proteinExistence type="inferred from homology"/>
<dbReference type="InterPro" id="IPR016160">
    <property type="entry name" value="Ald_DH_CS_CYS"/>
</dbReference>
<dbReference type="InterPro" id="IPR029510">
    <property type="entry name" value="Ald_DH_CS_GLU"/>
</dbReference>
<evidence type="ECO:0000256" key="7">
    <source>
        <dbReference type="ARBA" id="ARBA00022857"/>
    </source>
</evidence>
<dbReference type="EMBL" id="BLKM01012994">
    <property type="protein sequence ID" value="GFG38566.1"/>
    <property type="molecule type" value="Genomic_DNA"/>
</dbReference>
<feature type="binding site" evidence="12">
    <location>
        <begin position="892"/>
        <end position="894"/>
    </location>
    <ligand>
        <name>NADP(+)</name>
        <dbReference type="ChEBI" id="CHEBI:58349"/>
    </ligand>
</feature>
<dbReference type="FunFam" id="1.10.1200.10:FF:000002">
    <property type="entry name" value="10-formyltetrahydrofolate dehydrogenase"/>
    <property type="match status" value="1"/>
</dbReference>
<feature type="binding site" evidence="11">
    <location>
        <begin position="169"/>
        <end position="171"/>
    </location>
    <ligand>
        <name>(6R)-10-formyltetrahydrofolate</name>
        <dbReference type="ChEBI" id="CHEBI:195366"/>
    </ligand>
</feature>
<dbReference type="Gene3D" id="1.10.1200.10">
    <property type="entry name" value="ACP-like"/>
    <property type="match status" value="1"/>
</dbReference>
<dbReference type="FunCoup" id="A0A6L2Q1A3">
    <property type="interactions" value="35"/>
</dbReference>
<dbReference type="Gene3D" id="3.40.605.10">
    <property type="entry name" value="Aldehyde Dehydrogenase, Chain A, domain 1"/>
    <property type="match status" value="1"/>
</dbReference>
<dbReference type="SUPFAM" id="SSF53720">
    <property type="entry name" value="ALDH-like"/>
    <property type="match status" value="1"/>
</dbReference>
<evidence type="ECO:0000256" key="3">
    <source>
        <dbReference type="ARBA" id="ARBA00012858"/>
    </source>
</evidence>
<dbReference type="InterPro" id="IPR015590">
    <property type="entry name" value="Aldehyde_DH_dom"/>
</dbReference>
<dbReference type="Proteomes" id="UP000502823">
    <property type="component" value="Unassembled WGS sequence"/>
</dbReference>
<keyword evidence="7 12" id="KW-0521">NADP</keyword>
<dbReference type="InterPro" id="IPR005793">
    <property type="entry name" value="Formyl_trans_C"/>
</dbReference>
<dbReference type="CDD" id="cd08703">
    <property type="entry name" value="FDH_Hydrolase_C"/>
    <property type="match status" value="1"/>
</dbReference>
<sequence length="990" mass="109420">MVKLYVVVSRKVFRTNAMTLRKFDCLANFVYSFDSVGCDKEAHRSCKIWVKVKAVTIVRVWVKLLQVHCIFRRYLENVLSKLKVAVIGQSTFASEVYKLLRKDGHKVVGVFTIPDRGNREDPLASTAAADSVPVFKVKAWRKQGKPLAEIVSKYKSLSADLNVLPFCSQFIPMDIINHPRLKSICYHPSLLPKHRGVSAINWTLILGDSEAGFSIFWADDGLDTGPVLLQQSCKVEHNDTVDSLYNRFLYPEGIKAMAKAVNMVADGTAPVIPQPDEGASYEPSLGKEELQMASILKNTSLIIKWDQPAPAVHNFIRGLDSTPGAWTMVNGEKVKLYGSQLWSKPEPDGVAVEVKGADSKGIVHPEGLLVPCKDGSMINVCRMLVDGHMIPAANYGRKKQDLEVIQLMDDEQEMLIALKSIWEGILNIRVEQNTDFFATGAGSMDVVRLVEEIKEKLKITVQNEDLFMATTFKEFGEAIVLKSRGETSKTEVQHSSIKLYVNNMDVSFPNQLFINGEFVDAESGTVLDSVNPTDESVICQVQRASKTDVNKAVQAAKVAFESGEWSKMSARDRGLIMYRLADLMEEHKEELATIESIDSGAVYTLALKTHVGMSVETWRYFAGWCDKIHGSTIPISHARPNKNLTFTKKEPIGLCGLVTPWNYPLMMLSWKMAACLAAGNTVVMKPAQVSPLTALKFAELSVKAGFPPGVINILPGTGSEAGNAIARHPDVRKLGFTGSTGVGQVIMRTCADSNLKKVSLELGGKSPLIIFDDCDLDRAVRMGKNGVFFNKGENCIAAGRLFVEASIHDEFVRRVVERTKKLVVGDPLKRDTQHGPQNHKEHLEKLVEFCAIGVKEGAKLECGGHRVNRAGYFFEPTVFTNVEDHMYIAREESFGPIMVISKFDTGDVDGVIRRANNTEFGLASGVFTKDINRALYVAEKIDAGTVFVNTYNKTDVAAPFGGFKQSGFGKDLGEEALNEYLKTKCVTLEY</sequence>
<dbReference type="SUPFAM" id="SSF50486">
    <property type="entry name" value="FMT C-terminal domain-like"/>
    <property type="match status" value="1"/>
</dbReference>
<comment type="catalytic activity">
    <reaction evidence="9">
        <text>(6R)-10-formyltetrahydrofolate + NADP(+) + H2O = (6S)-5,6,7,8-tetrahydrofolate + CO2 + NADPH + H(+)</text>
        <dbReference type="Rhea" id="RHEA:10180"/>
        <dbReference type="ChEBI" id="CHEBI:15377"/>
        <dbReference type="ChEBI" id="CHEBI:15378"/>
        <dbReference type="ChEBI" id="CHEBI:16526"/>
        <dbReference type="ChEBI" id="CHEBI:57453"/>
        <dbReference type="ChEBI" id="CHEBI:57783"/>
        <dbReference type="ChEBI" id="CHEBI:58349"/>
        <dbReference type="ChEBI" id="CHEBI:195366"/>
        <dbReference type="EC" id="1.5.1.6"/>
    </reaction>
    <physiologicalReaction direction="left-to-right" evidence="9">
        <dbReference type="Rhea" id="RHEA:10181"/>
    </physiologicalReaction>
</comment>
<dbReference type="PROSITE" id="PS00687">
    <property type="entry name" value="ALDEHYDE_DEHYDR_GLU"/>
    <property type="match status" value="1"/>
</dbReference>
<feature type="binding site" evidence="12">
    <location>
        <begin position="738"/>
        <end position="739"/>
    </location>
    <ligand>
        <name>NADP(+)</name>
        <dbReference type="ChEBI" id="CHEBI:58349"/>
    </ligand>
</feature>
<evidence type="ECO:0000313" key="18">
    <source>
        <dbReference type="Proteomes" id="UP000502823"/>
    </source>
</evidence>
<feature type="active site" description="Proton donor" evidence="10">
    <location>
        <position position="187"/>
    </location>
</feature>
<dbReference type="FunFam" id="3.40.309.10:FF:000008">
    <property type="entry name" value="Cytosolic 10-formyltetrahydrofolate dehydrogenase"/>
    <property type="match status" value="1"/>
</dbReference>
<dbReference type="InterPro" id="IPR009081">
    <property type="entry name" value="PP-bd_ACP"/>
</dbReference>
<dbReference type="Pfam" id="PF00171">
    <property type="entry name" value="Aldedh"/>
    <property type="match status" value="1"/>
</dbReference>
<evidence type="ECO:0000256" key="6">
    <source>
        <dbReference type="ARBA" id="ARBA00022563"/>
    </source>
</evidence>
<feature type="active site" description="Proton acceptor" evidence="10">
    <location>
        <position position="761"/>
    </location>
</feature>
<evidence type="ECO:0000259" key="16">
    <source>
        <dbReference type="PROSITE" id="PS50075"/>
    </source>
</evidence>
<organism evidence="17 18">
    <name type="scientific">Coptotermes formosanus</name>
    <name type="common">Formosan subterranean termite</name>
    <dbReference type="NCBI Taxonomy" id="36987"/>
    <lineage>
        <taxon>Eukaryota</taxon>
        <taxon>Metazoa</taxon>
        <taxon>Ecdysozoa</taxon>
        <taxon>Arthropoda</taxon>
        <taxon>Hexapoda</taxon>
        <taxon>Insecta</taxon>
        <taxon>Pterygota</taxon>
        <taxon>Neoptera</taxon>
        <taxon>Polyneoptera</taxon>
        <taxon>Dictyoptera</taxon>
        <taxon>Blattodea</taxon>
        <taxon>Blattoidea</taxon>
        <taxon>Termitoidae</taxon>
        <taxon>Rhinotermitidae</taxon>
        <taxon>Coptotermes</taxon>
    </lineage>
</organism>